<evidence type="ECO:0000313" key="3">
    <source>
        <dbReference type="Proteomes" id="UP000189835"/>
    </source>
</evidence>
<dbReference type="GO" id="GO:0003677">
    <property type="term" value="F:DNA binding"/>
    <property type="evidence" value="ECO:0007669"/>
    <property type="project" value="UniProtKB-KW"/>
</dbReference>
<gene>
    <name evidence="2" type="ORF">B1L04_03225</name>
</gene>
<proteinExistence type="predicted"/>
<dbReference type="SUPFAM" id="SSF46955">
    <property type="entry name" value="Putative DNA-binding domain"/>
    <property type="match status" value="1"/>
</dbReference>
<dbReference type="RefSeq" id="WP_079205768.1">
    <property type="nucleotide sequence ID" value="NZ_MVGR01000002.1"/>
</dbReference>
<dbReference type="InterPro" id="IPR010093">
    <property type="entry name" value="SinI_DNA-bd"/>
</dbReference>
<evidence type="ECO:0000259" key="1">
    <source>
        <dbReference type="Pfam" id="PF12728"/>
    </source>
</evidence>
<protein>
    <submittedName>
        <fullName evidence="2">DNA-binding protein</fullName>
    </submittedName>
</protein>
<dbReference type="Pfam" id="PF12728">
    <property type="entry name" value="HTH_17"/>
    <property type="match status" value="1"/>
</dbReference>
<dbReference type="Proteomes" id="UP000189835">
    <property type="component" value="Unassembled WGS sequence"/>
</dbReference>
<keyword evidence="2" id="KW-0238">DNA-binding</keyword>
<name>A0A1V4BYJ7_MICAE</name>
<dbReference type="AlphaFoldDB" id="A0A1V4BYJ7"/>
<accession>A0A1V4BYJ7</accession>
<dbReference type="InterPro" id="IPR009061">
    <property type="entry name" value="DNA-bd_dom_put_sf"/>
</dbReference>
<reference evidence="2 3" key="1">
    <citation type="submission" date="2017-02" db="EMBL/GenBank/DDBJ databases">
        <title>Genome sequence of Microcystis aeruginosa KW.</title>
        <authorList>
            <person name="Oh H.-M."/>
            <person name="Ahn C.-Y."/>
            <person name="Jeong H."/>
            <person name="Srivastava A."/>
            <person name="Lee H.-G."/>
            <person name="Kang S.-R."/>
        </authorList>
    </citation>
    <scope>NUCLEOTIDE SEQUENCE [LARGE SCALE GENOMIC DNA]</scope>
    <source>
        <strain evidence="2 3">KW</strain>
    </source>
</reference>
<organism evidence="2 3">
    <name type="scientific">Microcystis aeruginosa KW</name>
    <dbReference type="NCBI Taxonomy" id="1960155"/>
    <lineage>
        <taxon>Bacteria</taxon>
        <taxon>Bacillati</taxon>
        <taxon>Cyanobacteriota</taxon>
        <taxon>Cyanophyceae</taxon>
        <taxon>Oscillatoriophycideae</taxon>
        <taxon>Chroococcales</taxon>
        <taxon>Microcystaceae</taxon>
        <taxon>Microcystis</taxon>
    </lineage>
</organism>
<dbReference type="NCBIfam" id="TIGR01764">
    <property type="entry name" value="excise"/>
    <property type="match status" value="1"/>
</dbReference>
<dbReference type="InterPro" id="IPR041657">
    <property type="entry name" value="HTH_17"/>
</dbReference>
<dbReference type="EMBL" id="MVGR01000002">
    <property type="protein sequence ID" value="OPF19809.1"/>
    <property type="molecule type" value="Genomic_DNA"/>
</dbReference>
<evidence type="ECO:0000313" key="2">
    <source>
        <dbReference type="EMBL" id="OPF19809.1"/>
    </source>
</evidence>
<feature type="domain" description="Helix-turn-helix" evidence="1">
    <location>
        <begin position="84"/>
        <end position="131"/>
    </location>
</feature>
<comment type="caution">
    <text evidence="2">The sequence shown here is derived from an EMBL/GenBank/DDBJ whole genome shotgun (WGS) entry which is preliminary data.</text>
</comment>
<sequence length="154" mass="17033">MTKSRATAPYTPTPDAVALATRALQSFADVVENPPETITFAIIDPPLKDTQIAIPSGMFRLIVDVLNAVSRGEALTLLPHEAELTTQEAADLLNVSRPYLVKLLDEGIIPSRKVGVYRRVRAQDVMQYKQTERQRQEGILDELASEAQDLDLGY</sequence>